<accession>A0A7W8LQ89</accession>
<gene>
    <name evidence="1" type="ORF">HNQ09_001937</name>
</gene>
<comment type="caution">
    <text evidence="1">The sequence shown here is derived from an EMBL/GenBank/DDBJ whole genome shotgun (WGS) entry which is preliminary data.</text>
</comment>
<name>A0A7W8LQ89_9DEIO</name>
<dbReference type="AlphaFoldDB" id="A0A7W8LQ89"/>
<keyword evidence="2" id="KW-1185">Reference proteome</keyword>
<organism evidence="1 2">
    <name type="scientific">Deinococcus budaensis</name>
    <dbReference type="NCBI Taxonomy" id="1665626"/>
    <lineage>
        <taxon>Bacteria</taxon>
        <taxon>Thermotogati</taxon>
        <taxon>Deinococcota</taxon>
        <taxon>Deinococci</taxon>
        <taxon>Deinococcales</taxon>
        <taxon>Deinococcaceae</taxon>
        <taxon>Deinococcus</taxon>
    </lineage>
</organism>
<dbReference type="Proteomes" id="UP000525389">
    <property type="component" value="Unassembled WGS sequence"/>
</dbReference>
<evidence type="ECO:0000313" key="1">
    <source>
        <dbReference type="EMBL" id="MBB5234499.1"/>
    </source>
</evidence>
<dbReference type="RefSeq" id="WP_184028396.1">
    <property type="nucleotide sequence ID" value="NZ_JACHFN010000006.1"/>
</dbReference>
<dbReference type="EMBL" id="JACHFN010000006">
    <property type="protein sequence ID" value="MBB5234499.1"/>
    <property type="molecule type" value="Genomic_DNA"/>
</dbReference>
<proteinExistence type="predicted"/>
<protein>
    <submittedName>
        <fullName evidence="1">Uncharacterized protein</fullName>
    </submittedName>
</protein>
<evidence type="ECO:0000313" key="2">
    <source>
        <dbReference type="Proteomes" id="UP000525389"/>
    </source>
</evidence>
<sequence>MTDFRPGQPLPADDRSTQERQLYHAQLKSGEWATMTREESTWQWRRLRGEDADGYGRGGWREMQKWLLE</sequence>
<reference evidence="1 2" key="1">
    <citation type="submission" date="2020-08" db="EMBL/GenBank/DDBJ databases">
        <title>Genomic Encyclopedia of Type Strains, Phase IV (KMG-IV): sequencing the most valuable type-strain genomes for metagenomic binning, comparative biology and taxonomic classification.</title>
        <authorList>
            <person name="Goeker M."/>
        </authorList>
    </citation>
    <scope>NUCLEOTIDE SEQUENCE [LARGE SCALE GENOMIC DNA]</scope>
    <source>
        <strain evidence="1 2">DSM 101791</strain>
    </source>
</reference>